<comment type="caution">
    <text evidence="1">The sequence shown here is derived from an EMBL/GenBank/DDBJ whole genome shotgun (WGS) entry which is preliminary data.</text>
</comment>
<dbReference type="Proteomes" id="UP000010297">
    <property type="component" value="Unassembled WGS sequence"/>
</dbReference>
<organism evidence="1 2">
    <name type="scientific">Atlantibacter hermannii NBRC 105704</name>
    <dbReference type="NCBI Taxonomy" id="1115512"/>
    <lineage>
        <taxon>Bacteria</taxon>
        <taxon>Pseudomonadati</taxon>
        <taxon>Pseudomonadota</taxon>
        <taxon>Gammaproteobacteria</taxon>
        <taxon>Enterobacterales</taxon>
        <taxon>Enterobacteriaceae</taxon>
        <taxon>Atlantibacter</taxon>
    </lineage>
</organism>
<protein>
    <submittedName>
        <fullName evidence="1">Uncharacterized protein</fullName>
    </submittedName>
</protein>
<reference evidence="1 2" key="1">
    <citation type="submission" date="2012-02" db="EMBL/GenBank/DDBJ databases">
        <title>Whole genome shotgun sequence of Escherichia hermannii NBRC 105704.</title>
        <authorList>
            <person name="Yoshida I."/>
            <person name="Hosoyama A."/>
            <person name="Tsuchikane K."/>
            <person name="Katsumata H."/>
            <person name="Yamazaki S."/>
            <person name="Fujita N."/>
        </authorList>
    </citation>
    <scope>NUCLEOTIDE SEQUENCE [LARGE SCALE GENOMIC DNA]</scope>
    <source>
        <strain evidence="1 2">NBRC 105704</strain>
    </source>
</reference>
<proteinExistence type="predicted"/>
<evidence type="ECO:0000313" key="2">
    <source>
        <dbReference type="Proteomes" id="UP000010297"/>
    </source>
</evidence>
<gene>
    <name evidence="1" type="ORF">EH105704_19_00060</name>
</gene>
<accession>H5V6T1</accession>
<dbReference type="EMBL" id="BAFF01000019">
    <property type="protein sequence ID" value="GAB53689.1"/>
    <property type="molecule type" value="Genomic_DNA"/>
</dbReference>
<evidence type="ECO:0000313" key="1">
    <source>
        <dbReference type="EMBL" id="GAB53689.1"/>
    </source>
</evidence>
<keyword evidence="2" id="KW-1185">Reference proteome</keyword>
<name>H5V6T1_ATLHE</name>
<dbReference type="AlphaFoldDB" id="H5V6T1"/>
<sequence>MERTARVIIFALFLELYPSVDKVDDIGTSQQVINKDTWDSSSHKPHLPVNFLLPVKRLSWIQEKTKESKSVGVVSS</sequence>